<protein>
    <recommendedName>
        <fullName evidence="3">DUF1279 domain-containing protein</fullName>
    </recommendedName>
</protein>
<dbReference type="GO" id="GO:0005739">
    <property type="term" value="C:mitochondrion"/>
    <property type="evidence" value="ECO:0007669"/>
    <property type="project" value="TreeGrafter"/>
</dbReference>
<keyword evidence="5" id="KW-1185">Reference proteome</keyword>
<accession>A0AA88XST7</accession>
<dbReference type="InterPro" id="IPR009688">
    <property type="entry name" value="FAM210A/B-like_dom"/>
</dbReference>
<evidence type="ECO:0000256" key="2">
    <source>
        <dbReference type="SAM" id="Phobius"/>
    </source>
</evidence>
<evidence type="ECO:0000313" key="5">
    <source>
        <dbReference type="Proteomes" id="UP001186944"/>
    </source>
</evidence>
<reference evidence="4" key="1">
    <citation type="submission" date="2019-08" db="EMBL/GenBank/DDBJ databases">
        <title>The improved chromosome-level genome for the pearl oyster Pinctada fucata martensii using PacBio sequencing and Hi-C.</title>
        <authorList>
            <person name="Zheng Z."/>
        </authorList>
    </citation>
    <scope>NUCLEOTIDE SEQUENCE</scope>
    <source>
        <strain evidence="4">ZZ-2019</strain>
        <tissue evidence="4">Adductor muscle</tissue>
    </source>
</reference>
<name>A0AA88XST7_PINIB</name>
<organism evidence="4 5">
    <name type="scientific">Pinctada imbricata</name>
    <name type="common">Atlantic pearl-oyster</name>
    <name type="synonym">Pinctada martensii</name>
    <dbReference type="NCBI Taxonomy" id="66713"/>
    <lineage>
        <taxon>Eukaryota</taxon>
        <taxon>Metazoa</taxon>
        <taxon>Spiralia</taxon>
        <taxon>Lophotrochozoa</taxon>
        <taxon>Mollusca</taxon>
        <taxon>Bivalvia</taxon>
        <taxon>Autobranchia</taxon>
        <taxon>Pteriomorphia</taxon>
        <taxon>Pterioida</taxon>
        <taxon>Pterioidea</taxon>
        <taxon>Pteriidae</taxon>
        <taxon>Pinctada</taxon>
    </lineage>
</organism>
<dbReference type="Pfam" id="PF06916">
    <property type="entry name" value="FAM210A-B_dom"/>
    <property type="match status" value="1"/>
</dbReference>
<dbReference type="EMBL" id="VSWD01000012">
    <property type="protein sequence ID" value="KAK3086842.1"/>
    <property type="molecule type" value="Genomic_DNA"/>
</dbReference>
<feature type="transmembrane region" description="Helical" evidence="2">
    <location>
        <begin position="399"/>
        <end position="422"/>
    </location>
</feature>
<proteinExistence type="predicted"/>
<dbReference type="PANTHER" id="PTHR21377">
    <property type="entry name" value="PROTEIN FAM210B, MITOCHONDRIAL"/>
    <property type="match status" value="1"/>
</dbReference>
<evidence type="ECO:0000256" key="1">
    <source>
        <dbReference type="SAM" id="MobiDB-lite"/>
    </source>
</evidence>
<dbReference type="InterPro" id="IPR045866">
    <property type="entry name" value="FAM210A/B-like"/>
</dbReference>
<comment type="caution">
    <text evidence="4">The sequence shown here is derived from an EMBL/GenBank/DDBJ whole genome shotgun (WGS) entry which is preliminary data.</text>
</comment>
<feature type="domain" description="DUF1279" evidence="3">
    <location>
        <begin position="391"/>
        <end position="477"/>
    </location>
</feature>
<keyword evidence="2" id="KW-0472">Membrane</keyword>
<keyword evidence="2" id="KW-0812">Transmembrane</keyword>
<dbReference type="AlphaFoldDB" id="A0AA88XST7"/>
<feature type="compositionally biased region" description="Polar residues" evidence="1">
    <location>
        <begin position="363"/>
        <end position="372"/>
    </location>
</feature>
<gene>
    <name evidence="4" type="ORF">FSP39_024297</name>
</gene>
<dbReference type="PANTHER" id="PTHR21377:SF0">
    <property type="entry name" value="PROTEIN FAM210B, MITOCHONDRIAL"/>
    <property type="match status" value="1"/>
</dbReference>
<feature type="compositionally biased region" description="Basic and acidic residues" evidence="1">
    <location>
        <begin position="373"/>
        <end position="386"/>
    </location>
</feature>
<dbReference type="Proteomes" id="UP001186944">
    <property type="component" value="Unassembled WGS sequence"/>
</dbReference>
<evidence type="ECO:0000313" key="4">
    <source>
        <dbReference type="EMBL" id="KAK3086842.1"/>
    </source>
</evidence>
<keyword evidence="2" id="KW-1133">Transmembrane helix</keyword>
<evidence type="ECO:0000259" key="3">
    <source>
        <dbReference type="Pfam" id="PF06916"/>
    </source>
</evidence>
<feature type="region of interest" description="Disordered" evidence="1">
    <location>
        <begin position="348"/>
        <end position="386"/>
    </location>
</feature>
<sequence>MLNAVRYRNNSYLLYQSRACNNQSRDDSENRKFSRVLDVSIEQSAVSDVVDYQIHGPSAVGVQGGHDHLLDVIDNSSDGKPEEIPVSNEQAESYNCNNNVNLHGCMQTNVPEPFNTDFNHSDHYNMPGGGGKLFEKYIQDVQSSNHQSKYYHTSSRLLSAQAALKPQYEEYELAPQGVQGDDCVNLKLWMENCQRYGLPNCEEQLTNLVEGRKTLAEVFREQEDIIQMVAESYKRKRETKRENSINDSIQGVQDVRYDSQVNMADSGVQGVQGIADLRPYHLTSPQGIQGDECVQFKLWLENCNRFGLRVECEDQLVAIESGRKTLAQIFTEQDLLIRKVVQDYKSRRHYSTSSGRDSEVGKSDNTSASSQNPKDEEGNEKSTAHLSQRERLKLAVRDYGSTVIVFHITISLASLGLFYLAVSSGIDVVAILSKLGVGESILQSRLAAGTSTFVIAYAVHKVFAPVRIGITLTATPFIVRYLRQIGFLKVKSKTKTDVNKS</sequence>